<dbReference type="HOGENOM" id="CLU_050027_0_0_9"/>
<dbReference type="PANTHER" id="PTHR10587">
    <property type="entry name" value="GLYCOSYL TRANSFERASE-RELATED"/>
    <property type="match status" value="1"/>
</dbReference>
<dbReference type="Pfam" id="PF01522">
    <property type="entry name" value="Polysacc_deac_1"/>
    <property type="match status" value="1"/>
</dbReference>
<keyword evidence="4" id="KW-1133">Transmembrane helix</keyword>
<dbReference type="SUPFAM" id="SSF88713">
    <property type="entry name" value="Glycoside hydrolase/deacetylase"/>
    <property type="match status" value="1"/>
</dbReference>
<feature type="transmembrane region" description="Helical" evidence="4">
    <location>
        <begin position="39"/>
        <end position="59"/>
    </location>
</feature>
<dbReference type="STRING" id="592010.GCWU000182_000701"/>
<dbReference type="RefSeq" id="WP_023391352.1">
    <property type="nucleotide sequence ID" value="NZ_KI535340.1"/>
</dbReference>
<dbReference type="PANTHER" id="PTHR10587:SF133">
    <property type="entry name" value="CHITIN DEACETYLASE 1-RELATED"/>
    <property type="match status" value="1"/>
</dbReference>
<evidence type="ECO:0000313" key="7">
    <source>
        <dbReference type="Proteomes" id="UP000019050"/>
    </source>
</evidence>
<dbReference type="GO" id="GO:0016810">
    <property type="term" value="F:hydrolase activity, acting on carbon-nitrogen (but not peptide) bonds"/>
    <property type="evidence" value="ECO:0007669"/>
    <property type="project" value="InterPro"/>
</dbReference>
<evidence type="ECO:0000256" key="3">
    <source>
        <dbReference type="SAM" id="MobiDB-lite"/>
    </source>
</evidence>
<evidence type="ECO:0000256" key="2">
    <source>
        <dbReference type="ARBA" id="ARBA00022801"/>
    </source>
</evidence>
<feature type="compositionally biased region" description="Basic and acidic residues" evidence="3">
    <location>
        <begin position="1"/>
        <end position="17"/>
    </location>
</feature>
<evidence type="ECO:0000256" key="1">
    <source>
        <dbReference type="ARBA" id="ARBA00022723"/>
    </source>
</evidence>
<keyword evidence="2" id="KW-0378">Hydrolase</keyword>
<evidence type="ECO:0000259" key="5">
    <source>
        <dbReference type="PROSITE" id="PS51677"/>
    </source>
</evidence>
<keyword evidence="4" id="KW-0812">Transmembrane</keyword>
<dbReference type="GO" id="GO:0005975">
    <property type="term" value="P:carbohydrate metabolic process"/>
    <property type="evidence" value="ECO:0007669"/>
    <property type="project" value="InterPro"/>
</dbReference>
<proteinExistence type="predicted"/>
<dbReference type="eggNOG" id="COG0726">
    <property type="taxonomic scope" value="Bacteria"/>
</dbReference>
<keyword evidence="4" id="KW-0472">Membrane</keyword>
<dbReference type="GO" id="GO:0016020">
    <property type="term" value="C:membrane"/>
    <property type="evidence" value="ECO:0007669"/>
    <property type="project" value="TreeGrafter"/>
</dbReference>
<evidence type="ECO:0000313" key="6">
    <source>
        <dbReference type="EMBL" id="ESK65967.1"/>
    </source>
</evidence>
<feature type="domain" description="NodB homology" evidence="5">
    <location>
        <begin position="295"/>
        <end position="470"/>
    </location>
</feature>
<dbReference type="PROSITE" id="PS51677">
    <property type="entry name" value="NODB"/>
    <property type="match status" value="1"/>
</dbReference>
<dbReference type="InterPro" id="IPR011330">
    <property type="entry name" value="Glyco_hydro/deAcase_b/a-brl"/>
</dbReference>
<dbReference type="InterPro" id="IPR002509">
    <property type="entry name" value="NODB_dom"/>
</dbReference>
<dbReference type="GO" id="GO:0046872">
    <property type="term" value="F:metal ion binding"/>
    <property type="evidence" value="ECO:0007669"/>
    <property type="project" value="UniProtKB-KW"/>
</dbReference>
<name>W1Q420_ABIDE</name>
<feature type="region of interest" description="Disordered" evidence="3">
    <location>
        <begin position="1"/>
        <end position="30"/>
    </location>
</feature>
<keyword evidence="7" id="KW-1185">Reference proteome</keyword>
<reference evidence="6" key="1">
    <citation type="submission" date="2013-06" db="EMBL/GenBank/DDBJ databases">
        <authorList>
            <person name="Weinstock G."/>
            <person name="Sodergren E."/>
            <person name="Clifton S."/>
            <person name="Fulton L."/>
            <person name="Fulton B."/>
            <person name="Courtney L."/>
            <person name="Fronick C."/>
            <person name="Harrison M."/>
            <person name="Strong C."/>
            <person name="Farmer C."/>
            <person name="Delahaunty K."/>
            <person name="Markovic C."/>
            <person name="Hall O."/>
            <person name="Minx P."/>
            <person name="Tomlinson C."/>
            <person name="Mitreva M."/>
            <person name="Nelson J."/>
            <person name="Hou S."/>
            <person name="Wollam A."/>
            <person name="Pepin K.H."/>
            <person name="Johnson M."/>
            <person name="Bhonagiri V."/>
            <person name="Nash W.E."/>
            <person name="Warren W."/>
            <person name="Chinwalla A."/>
            <person name="Mardis E.R."/>
            <person name="Wilson R.K."/>
        </authorList>
    </citation>
    <scope>NUCLEOTIDE SEQUENCE [LARGE SCALE GENOMIC DNA]</scope>
    <source>
        <strain evidence="6">ATCC 49176</strain>
    </source>
</reference>
<gene>
    <name evidence="6" type="ORF">GCWU000182_000701</name>
</gene>
<sequence>MSDQEQVSKQDPIKPSEEISPSPASDPATLRKRATRTGLTLLAGAIAVLVLAWVAFPLIRGGSSQSIQAAESAIQDLYLSPQRDFLAQDISTSKLEAAKSKVQALGGWSGYRLMQDYQAAEARYQAIQALSQLYASDQALIQGSQVNHQAKLAEGVTAETVKSVASNEAVSKVGKQDALGQAIQELIAEADQVFALKDKVTAAISDLSLGTTVDQATVDTNVATLQVIEQDIQKIEAHTDAQDLSDQLKDKAKDFAKAVAKNATDDNLSKESIEALWSCASLADGLSGSAIDHRKLISLTFDDGPNPEVTEKLLAVLDKHQVKATFFMMGGFVEKYPEIARKVRDAGHQIGNHTYTHPDMAKESDEGVKKQIQYAQEAIQEATGVTPTLYRLPFGSGGKRVVDLLQPMTSIVWNVDSEDWKSHDKDMIIEQVLSHLQPKSVILMHDTHISTVEAIDVLIPIFKEKGYHFVMPQQNDLGYYYY</sequence>
<dbReference type="Gene3D" id="3.20.20.370">
    <property type="entry name" value="Glycoside hydrolase/deacetylase"/>
    <property type="match status" value="1"/>
</dbReference>
<protein>
    <submittedName>
        <fullName evidence="6">Polysaccharide deacetylase</fullName>
    </submittedName>
</protein>
<accession>W1Q420</accession>
<dbReference type="GeneID" id="84816788"/>
<dbReference type="Proteomes" id="UP000019050">
    <property type="component" value="Unassembled WGS sequence"/>
</dbReference>
<dbReference type="CDD" id="cd10917">
    <property type="entry name" value="CE4_NodB_like_6s_7s"/>
    <property type="match status" value="1"/>
</dbReference>
<dbReference type="InterPro" id="IPR050248">
    <property type="entry name" value="Polysacc_deacetylase_ArnD"/>
</dbReference>
<organism evidence="6 7">
    <name type="scientific">Abiotrophia defectiva ATCC 49176</name>
    <dbReference type="NCBI Taxonomy" id="592010"/>
    <lineage>
        <taxon>Bacteria</taxon>
        <taxon>Bacillati</taxon>
        <taxon>Bacillota</taxon>
        <taxon>Bacilli</taxon>
        <taxon>Lactobacillales</taxon>
        <taxon>Aerococcaceae</taxon>
        <taxon>Abiotrophia</taxon>
    </lineage>
</organism>
<dbReference type="AlphaFoldDB" id="W1Q420"/>
<dbReference type="EMBL" id="ACIN03000004">
    <property type="protein sequence ID" value="ESK65967.1"/>
    <property type="molecule type" value="Genomic_DNA"/>
</dbReference>
<comment type="caution">
    <text evidence="6">The sequence shown here is derived from an EMBL/GenBank/DDBJ whole genome shotgun (WGS) entry which is preliminary data.</text>
</comment>
<keyword evidence="1" id="KW-0479">Metal-binding</keyword>
<feature type="compositionally biased region" description="Low complexity" evidence="3">
    <location>
        <begin position="18"/>
        <end position="28"/>
    </location>
</feature>
<evidence type="ECO:0000256" key="4">
    <source>
        <dbReference type="SAM" id="Phobius"/>
    </source>
</evidence>